<reference evidence="1 2" key="2">
    <citation type="journal article" date="2022" name="Mol. Ecol. Resour.">
        <title>The genomes of chicory, endive, great burdock and yacon provide insights into Asteraceae paleo-polyploidization history and plant inulin production.</title>
        <authorList>
            <person name="Fan W."/>
            <person name="Wang S."/>
            <person name="Wang H."/>
            <person name="Wang A."/>
            <person name="Jiang F."/>
            <person name="Liu H."/>
            <person name="Zhao H."/>
            <person name="Xu D."/>
            <person name="Zhang Y."/>
        </authorList>
    </citation>
    <scope>NUCLEOTIDE SEQUENCE [LARGE SCALE GENOMIC DNA]</scope>
    <source>
        <strain evidence="2">cv. Punajuju</strain>
        <tissue evidence="1">Leaves</tissue>
    </source>
</reference>
<dbReference type="EMBL" id="CM042010">
    <property type="protein sequence ID" value="KAI3781749.1"/>
    <property type="molecule type" value="Genomic_DNA"/>
</dbReference>
<protein>
    <submittedName>
        <fullName evidence="1">Uncharacterized protein</fullName>
    </submittedName>
</protein>
<dbReference type="Proteomes" id="UP001055811">
    <property type="component" value="Linkage Group LG02"/>
</dbReference>
<keyword evidence="2" id="KW-1185">Reference proteome</keyword>
<accession>A0ACB9GDR1</accession>
<sequence length="115" mass="12175">MVPVSSGDDTSTDGFGSGSGSWGGSGLGNSFSTPKEICKGIRDFVIGQERAKKMNTMDDDAVELEKSNILLMGKTGSENTLLAKTLARLLNVPFVIHSIQATYCMLVTTSISILL</sequence>
<evidence type="ECO:0000313" key="2">
    <source>
        <dbReference type="Proteomes" id="UP001055811"/>
    </source>
</evidence>
<organism evidence="1 2">
    <name type="scientific">Cichorium intybus</name>
    <name type="common">Chicory</name>
    <dbReference type="NCBI Taxonomy" id="13427"/>
    <lineage>
        <taxon>Eukaryota</taxon>
        <taxon>Viridiplantae</taxon>
        <taxon>Streptophyta</taxon>
        <taxon>Embryophyta</taxon>
        <taxon>Tracheophyta</taxon>
        <taxon>Spermatophyta</taxon>
        <taxon>Magnoliopsida</taxon>
        <taxon>eudicotyledons</taxon>
        <taxon>Gunneridae</taxon>
        <taxon>Pentapetalae</taxon>
        <taxon>asterids</taxon>
        <taxon>campanulids</taxon>
        <taxon>Asterales</taxon>
        <taxon>Asteraceae</taxon>
        <taxon>Cichorioideae</taxon>
        <taxon>Cichorieae</taxon>
        <taxon>Cichoriinae</taxon>
        <taxon>Cichorium</taxon>
    </lineage>
</organism>
<name>A0ACB9GDR1_CICIN</name>
<evidence type="ECO:0000313" key="1">
    <source>
        <dbReference type="EMBL" id="KAI3781749.1"/>
    </source>
</evidence>
<proteinExistence type="predicted"/>
<reference evidence="2" key="1">
    <citation type="journal article" date="2022" name="Mol. Ecol. Resour.">
        <title>The genomes of chicory, endive, great burdock and yacon provide insights into Asteraceae palaeo-polyploidization history and plant inulin production.</title>
        <authorList>
            <person name="Fan W."/>
            <person name="Wang S."/>
            <person name="Wang H."/>
            <person name="Wang A."/>
            <person name="Jiang F."/>
            <person name="Liu H."/>
            <person name="Zhao H."/>
            <person name="Xu D."/>
            <person name="Zhang Y."/>
        </authorList>
    </citation>
    <scope>NUCLEOTIDE SEQUENCE [LARGE SCALE GENOMIC DNA]</scope>
    <source>
        <strain evidence="2">cv. Punajuju</strain>
    </source>
</reference>
<comment type="caution">
    <text evidence="1">The sequence shown here is derived from an EMBL/GenBank/DDBJ whole genome shotgun (WGS) entry which is preliminary data.</text>
</comment>
<gene>
    <name evidence="1" type="ORF">L2E82_11773</name>
</gene>